<feature type="transmembrane region" description="Helical" evidence="6">
    <location>
        <begin position="491"/>
        <end position="511"/>
    </location>
</feature>
<feature type="transmembrane region" description="Helical" evidence="6">
    <location>
        <begin position="358"/>
        <end position="381"/>
    </location>
</feature>
<comment type="caution">
    <text evidence="8">The sequence shown here is derived from an EMBL/GenBank/DDBJ whole genome shotgun (WGS) entry which is preliminary data.</text>
</comment>
<comment type="subcellular location">
    <subcellularLocation>
        <location evidence="1">Cell membrane</location>
        <topology evidence="1">Multi-pass membrane protein</topology>
    </subcellularLocation>
</comment>
<feature type="transmembrane region" description="Helical" evidence="6">
    <location>
        <begin position="322"/>
        <end position="346"/>
    </location>
</feature>
<dbReference type="InterPro" id="IPR051211">
    <property type="entry name" value="PG_lysyltransferase"/>
</dbReference>
<accession>A0ABS7X086</accession>
<keyword evidence="9" id="KW-1185">Reference proteome</keyword>
<feature type="transmembrane region" description="Helical" evidence="6">
    <location>
        <begin position="418"/>
        <end position="435"/>
    </location>
</feature>
<proteinExistence type="predicted"/>
<dbReference type="Pfam" id="PF09924">
    <property type="entry name" value="LPG_synthase_C"/>
    <property type="match status" value="1"/>
</dbReference>
<organism evidence="8 9">
    <name type="scientific">Modicisalibacter tunisiensis</name>
    <dbReference type="NCBI Taxonomy" id="390637"/>
    <lineage>
        <taxon>Bacteria</taxon>
        <taxon>Pseudomonadati</taxon>
        <taxon>Pseudomonadota</taxon>
        <taxon>Gammaproteobacteria</taxon>
        <taxon>Oceanospirillales</taxon>
        <taxon>Halomonadaceae</taxon>
        <taxon>Modicisalibacter</taxon>
    </lineage>
</organism>
<feature type="transmembrane region" description="Helical" evidence="6">
    <location>
        <begin position="165"/>
        <end position="190"/>
    </location>
</feature>
<evidence type="ECO:0000256" key="3">
    <source>
        <dbReference type="ARBA" id="ARBA00022692"/>
    </source>
</evidence>
<feature type="transmembrane region" description="Helical" evidence="6">
    <location>
        <begin position="129"/>
        <end position="153"/>
    </location>
</feature>
<evidence type="ECO:0000256" key="6">
    <source>
        <dbReference type="SAM" id="Phobius"/>
    </source>
</evidence>
<evidence type="ECO:0000259" key="7">
    <source>
        <dbReference type="Pfam" id="PF09924"/>
    </source>
</evidence>
<keyword evidence="4 6" id="KW-1133">Transmembrane helix</keyword>
<feature type="transmembrane region" description="Helical" evidence="6">
    <location>
        <begin position="210"/>
        <end position="231"/>
    </location>
</feature>
<dbReference type="InterPro" id="IPR024320">
    <property type="entry name" value="LPG_synthase_C"/>
</dbReference>
<dbReference type="PANTHER" id="PTHR34697:SF2">
    <property type="entry name" value="PHOSPHATIDYLGLYCEROL LYSYLTRANSFERASE"/>
    <property type="match status" value="1"/>
</dbReference>
<feature type="transmembrane region" description="Helical" evidence="6">
    <location>
        <begin position="243"/>
        <end position="271"/>
    </location>
</feature>
<dbReference type="NCBIfam" id="NF033480">
    <property type="entry name" value="bifunc_MprF"/>
    <property type="match status" value="1"/>
</dbReference>
<keyword evidence="3 6" id="KW-0812">Transmembrane</keyword>
<evidence type="ECO:0000313" key="8">
    <source>
        <dbReference type="EMBL" id="MBZ9567839.1"/>
    </source>
</evidence>
<evidence type="ECO:0000313" key="9">
    <source>
        <dbReference type="Proteomes" id="UP001319883"/>
    </source>
</evidence>
<keyword evidence="5 6" id="KW-0472">Membrane</keyword>
<feature type="transmembrane region" description="Helical" evidence="6">
    <location>
        <begin position="393"/>
        <end position="412"/>
    </location>
</feature>
<dbReference type="PANTHER" id="PTHR34697">
    <property type="entry name" value="PHOSPHATIDYLGLYCEROL LYSYLTRANSFERASE"/>
    <property type="match status" value="1"/>
</dbReference>
<feature type="transmembrane region" description="Helical" evidence="6">
    <location>
        <begin position="12"/>
        <end position="32"/>
    </location>
</feature>
<evidence type="ECO:0000256" key="4">
    <source>
        <dbReference type="ARBA" id="ARBA00022989"/>
    </source>
</evidence>
<dbReference type="RefSeq" id="WP_224415379.1">
    <property type="nucleotide sequence ID" value="NZ_JAGXFC010000001.1"/>
</dbReference>
<feature type="domain" description="Phosphatidylglycerol lysyltransferase C-terminal" evidence="7">
    <location>
        <begin position="541"/>
        <end position="826"/>
    </location>
</feature>
<sequence>MAIRPFRFGTRLRQAAPTLIGLVLFGLAIALIHHGLSQFDVRTIQRQLGSQSPMAILLATIATAGSYLALTGYDRLAVYWIGRSLPYRRIAFASFTACALSYSVGLNMLSGGALRYKIYGSWGLNALEIARIIGFVALTTLLGITAIFGIALLGEGRRLTELVTLPTWFGPFLGGVLLCIPMGWLLLAALKIPRLHWRGHGLSVPTVPLAAGQIGISLVDHALAAMALYLLMPDHAGFGPAGFLGLFVFANSVGLLSYVPGGIGVFEAIILLAVPQEARTGTIAALVTYRLIYYLLPLLLTGLLLAWHTLRRPARGLVTWTLPLAPSLFAVLVFASGIVLLTSAAVPSTDAGKDWLVALVPLGVMEVSHFAGSVMGAALLLVADGLRHRLNGAWLLACSCLVGGLLFSLFRGTTWPEVLALATTLAALVACRRAFDRRTRLLAVTPSIGWLIVSTAVVITYLWLGFFAYRHVEYSHELWWTFVLDQGAPRFLRASLGIVAVLALVALRLALRPTPSGSATTLPTSTDLARAEGVIQGAENAGSSSWLALLGDKPLLFSQSGQSFIMFGIHGVSWIAMGEPVGRLDERRELVWTFLETCRRNGGRASFYQITPEAMPIFAEAGLAFQKLGEQAYVPLGNFDLQGADRSRLRQALNRGRREQLVFEVIPQAAVPTLVDELQGVSDQWLKAKNAREKGFSLGRFEVDYIQRFPIATIRLEGRLLAFANLCATPDRRELSVDLMRHRDDAPNGVMDQLFIELMLWGRQEGYAEFDLGMAPMAGLEDRASAPALSRAGALMFRHAEHFYNFQGLRAYKAKFNPVWRPRYLAARPGVEMTRTLGDAALLISGGMRGLIGK</sequence>
<feature type="transmembrane region" description="Helical" evidence="6">
    <location>
        <begin position="52"/>
        <end position="70"/>
    </location>
</feature>
<feature type="transmembrane region" description="Helical" evidence="6">
    <location>
        <begin position="447"/>
        <end position="471"/>
    </location>
</feature>
<gene>
    <name evidence="8" type="primary">mprF</name>
    <name evidence="8" type="ORF">KGQ91_09125</name>
</gene>
<protein>
    <submittedName>
        <fullName evidence="8">Bifunctional lysylphosphatidylglycerol flippase/synthetase MprF</fullName>
    </submittedName>
</protein>
<dbReference type="EMBL" id="JAGXFD010000001">
    <property type="protein sequence ID" value="MBZ9567839.1"/>
    <property type="molecule type" value="Genomic_DNA"/>
</dbReference>
<keyword evidence="2" id="KW-1003">Cell membrane</keyword>
<dbReference type="Proteomes" id="UP001319883">
    <property type="component" value="Unassembled WGS sequence"/>
</dbReference>
<dbReference type="SUPFAM" id="SSF55729">
    <property type="entry name" value="Acyl-CoA N-acyltransferases (Nat)"/>
    <property type="match status" value="1"/>
</dbReference>
<dbReference type="InterPro" id="IPR016181">
    <property type="entry name" value="Acyl_CoA_acyltransferase"/>
</dbReference>
<feature type="transmembrane region" description="Helical" evidence="6">
    <location>
        <begin position="90"/>
        <end position="109"/>
    </location>
</feature>
<reference evidence="8 9" key="1">
    <citation type="submission" date="2021-05" db="EMBL/GenBank/DDBJ databases">
        <title>Petroleum and Energy Research Collection (APPE): ex situ preservation of microbial diversity associated with the oil industry and exploitation of its biotechnological potential.</title>
        <authorList>
            <person name="Paixao C.T.M."/>
            <person name="Gomes M.B."/>
            <person name="Oliveira V.M."/>
        </authorList>
    </citation>
    <scope>NUCLEOTIDE SEQUENCE [LARGE SCALE GENOMIC DNA]</scope>
    <source>
        <strain evidence="8 9">LIT2</strain>
    </source>
</reference>
<feature type="transmembrane region" description="Helical" evidence="6">
    <location>
        <begin position="291"/>
        <end position="310"/>
    </location>
</feature>
<name>A0ABS7X086_9GAMM</name>
<evidence type="ECO:0000256" key="5">
    <source>
        <dbReference type="ARBA" id="ARBA00023136"/>
    </source>
</evidence>
<evidence type="ECO:0000256" key="1">
    <source>
        <dbReference type="ARBA" id="ARBA00004651"/>
    </source>
</evidence>
<evidence type="ECO:0000256" key="2">
    <source>
        <dbReference type="ARBA" id="ARBA00022475"/>
    </source>
</evidence>